<name>A0A0R3WYE1_HYDTA</name>
<dbReference type="Proteomes" id="UP000274429">
    <property type="component" value="Unassembled WGS sequence"/>
</dbReference>
<evidence type="ECO:0000256" key="1">
    <source>
        <dbReference type="SAM" id="Coils"/>
    </source>
</evidence>
<evidence type="ECO:0000313" key="4">
    <source>
        <dbReference type="EMBL" id="VDM27632.1"/>
    </source>
</evidence>
<dbReference type="EMBL" id="UYWX01008959">
    <property type="protein sequence ID" value="VDM27632.1"/>
    <property type="molecule type" value="Genomic_DNA"/>
</dbReference>
<protein>
    <submittedName>
        <fullName evidence="6">UVR domain-containing protein</fullName>
    </submittedName>
</protein>
<gene>
    <name evidence="4" type="ORF">TTAC_LOCUS5766</name>
</gene>
<evidence type="ECO:0000313" key="5">
    <source>
        <dbReference type="Proteomes" id="UP000274429"/>
    </source>
</evidence>
<dbReference type="Gene3D" id="4.10.860.10">
    <property type="entry name" value="UVR domain"/>
    <property type="match status" value="1"/>
</dbReference>
<keyword evidence="5" id="KW-1185">Reference proteome</keyword>
<evidence type="ECO:0000259" key="3">
    <source>
        <dbReference type="Pfam" id="PF02151"/>
    </source>
</evidence>
<dbReference type="InterPro" id="IPR001943">
    <property type="entry name" value="UVR_dom"/>
</dbReference>
<feature type="region of interest" description="Disordered" evidence="2">
    <location>
        <begin position="1"/>
        <end position="62"/>
    </location>
</feature>
<feature type="domain" description="UVR" evidence="3">
    <location>
        <begin position="83"/>
        <end position="116"/>
    </location>
</feature>
<organism evidence="6">
    <name type="scientific">Hydatigena taeniaeformis</name>
    <name type="common">Feline tapeworm</name>
    <name type="synonym">Taenia taeniaeformis</name>
    <dbReference type="NCBI Taxonomy" id="6205"/>
    <lineage>
        <taxon>Eukaryota</taxon>
        <taxon>Metazoa</taxon>
        <taxon>Spiralia</taxon>
        <taxon>Lophotrochozoa</taxon>
        <taxon>Platyhelminthes</taxon>
        <taxon>Cestoda</taxon>
        <taxon>Eucestoda</taxon>
        <taxon>Cyclophyllidea</taxon>
        <taxon>Taeniidae</taxon>
        <taxon>Hydatigera</taxon>
    </lineage>
</organism>
<dbReference type="AlphaFoldDB" id="A0A0R3WYE1"/>
<feature type="coiled-coil region" evidence="1">
    <location>
        <begin position="78"/>
        <end position="124"/>
    </location>
</feature>
<dbReference type="STRING" id="6205.A0A0R3WYE1"/>
<dbReference type="WBParaSite" id="TTAC_0000578101-mRNA-1">
    <property type="protein sequence ID" value="TTAC_0000578101-mRNA-1"/>
    <property type="gene ID" value="TTAC_0000578101"/>
</dbReference>
<evidence type="ECO:0000313" key="6">
    <source>
        <dbReference type="WBParaSite" id="TTAC_0000578101-mRNA-1"/>
    </source>
</evidence>
<accession>A0A0R3WYE1</accession>
<sequence>MTSELLESAEEAAKKQTSDVQTVTLAGVDKTSNHGDMPSRPLSHMGSPDEPSHQPQAKPLNKARETYLRIKVEPSAWVAELKVKLNELNESLSECIRVKDFERATSLRDECARLEGERSALLHELTGINWPVW</sequence>
<reference evidence="6" key="1">
    <citation type="submission" date="2017-02" db="UniProtKB">
        <authorList>
            <consortium name="WormBaseParasite"/>
        </authorList>
    </citation>
    <scope>IDENTIFICATION</scope>
</reference>
<dbReference type="Pfam" id="PF02151">
    <property type="entry name" value="UVR"/>
    <property type="match status" value="1"/>
</dbReference>
<dbReference type="OrthoDB" id="27187at2759"/>
<reference evidence="4 5" key="2">
    <citation type="submission" date="2018-11" db="EMBL/GenBank/DDBJ databases">
        <authorList>
            <consortium name="Pathogen Informatics"/>
        </authorList>
    </citation>
    <scope>NUCLEOTIDE SEQUENCE [LARGE SCALE GENOMIC DNA]</scope>
</reference>
<keyword evidence="1" id="KW-0175">Coiled coil</keyword>
<evidence type="ECO:0000256" key="2">
    <source>
        <dbReference type="SAM" id="MobiDB-lite"/>
    </source>
</evidence>
<proteinExistence type="predicted"/>